<keyword evidence="2" id="KW-1185">Reference proteome</keyword>
<organism evidence="1 2">
    <name type="scientific">Aphanomyces euteiches</name>
    <dbReference type="NCBI Taxonomy" id="100861"/>
    <lineage>
        <taxon>Eukaryota</taxon>
        <taxon>Sar</taxon>
        <taxon>Stramenopiles</taxon>
        <taxon>Oomycota</taxon>
        <taxon>Saprolegniomycetes</taxon>
        <taxon>Saprolegniales</taxon>
        <taxon>Verrucalvaceae</taxon>
        <taxon>Aphanomyces</taxon>
    </lineage>
</organism>
<dbReference type="AlphaFoldDB" id="A0A6G0WF38"/>
<accession>A0A6G0WF38</accession>
<dbReference type="EMBL" id="VJMJ01000230">
    <property type="protein sequence ID" value="KAF0725957.1"/>
    <property type="molecule type" value="Genomic_DNA"/>
</dbReference>
<name>A0A6G0WF38_9STRA</name>
<proteinExistence type="predicted"/>
<dbReference type="VEuPathDB" id="FungiDB:AeMF1_005500"/>
<protein>
    <submittedName>
        <fullName evidence="1">Uncharacterized protein</fullName>
    </submittedName>
</protein>
<evidence type="ECO:0000313" key="2">
    <source>
        <dbReference type="Proteomes" id="UP000481153"/>
    </source>
</evidence>
<reference evidence="1 2" key="1">
    <citation type="submission" date="2019-07" db="EMBL/GenBank/DDBJ databases">
        <title>Genomics analysis of Aphanomyces spp. identifies a new class of oomycete effector associated with host adaptation.</title>
        <authorList>
            <person name="Gaulin E."/>
        </authorList>
    </citation>
    <scope>NUCLEOTIDE SEQUENCE [LARGE SCALE GENOMIC DNA]</scope>
    <source>
        <strain evidence="1 2">ATCC 201684</strain>
    </source>
</reference>
<dbReference type="Proteomes" id="UP000481153">
    <property type="component" value="Unassembled WGS sequence"/>
</dbReference>
<evidence type="ECO:0000313" key="1">
    <source>
        <dbReference type="EMBL" id="KAF0725957.1"/>
    </source>
</evidence>
<sequence length="241" mass="28055">MQKTGRKILDRNGRVVDEMKEDQILVRLHDPNNKDPATDPYCKVLRSNFKRSTINRIFKCNAHYLRDQFQNVIWPKEWLYEVRPPEPNAPWCYEIVEKDEPEPIDDGVDPRYQGSTVVKVANVPIQIQEKDLRAWLLAGLLQEYEPITQAEFDIAVLKKKRNMLKLRLDEVPMMFLSGTPKEQTEARQTLVKAMTTQVEAIDADISAVNKKLKRRRQLLLSEPIELSFLKDGVRQKSLGQD</sequence>
<gene>
    <name evidence="1" type="ORF">Ae201684_015726</name>
</gene>
<comment type="caution">
    <text evidence="1">The sequence shown here is derived from an EMBL/GenBank/DDBJ whole genome shotgun (WGS) entry which is preliminary data.</text>
</comment>